<reference evidence="7" key="1">
    <citation type="journal article" date="2019" name="Int. J. Syst. Evol. Microbiol.">
        <title>The Global Catalogue of Microorganisms (GCM) 10K type strain sequencing project: providing services to taxonomists for standard genome sequencing and annotation.</title>
        <authorList>
            <consortium name="The Broad Institute Genomics Platform"/>
            <consortium name="The Broad Institute Genome Sequencing Center for Infectious Disease"/>
            <person name="Wu L."/>
            <person name="Ma J."/>
        </authorList>
    </citation>
    <scope>NUCLEOTIDE SEQUENCE [LARGE SCALE GENOMIC DNA]</scope>
    <source>
        <strain evidence="7">JCM 14370</strain>
    </source>
</reference>
<dbReference type="PROSITE" id="PS50931">
    <property type="entry name" value="HTH_LYSR"/>
    <property type="match status" value="1"/>
</dbReference>
<dbReference type="SUPFAM" id="SSF46785">
    <property type="entry name" value="Winged helix' DNA-binding domain"/>
    <property type="match status" value="1"/>
</dbReference>
<evidence type="ECO:0000256" key="2">
    <source>
        <dbReference type="ARBA" id="ARBA00023015"/>
    </source>
</evidence>
<evidence type="ECO:0000259" key="5">
    <source>
        <dbReference type="PROSITE" id="PS50931"/>
    </source>
</evidence>
<dbReference type="InterPro" id="IPR000847">
    <property type="entry name" value="LysR_HTH_N"/>
</dbReference>
<dbReference type="SUPFAM" id="SSF53850">
    <property type="entry name" value="Periplasmic binding protein-like II"/>
    <property type="match status" value="1"/>
</dbReference>
<comment type="caution">
    <text evidence="6">The sequence shown here is derived from an EMBL/GenBank/DDBJ whole genome shotgun (WGS) entry which is preliminary data.</text>
</comment>
<dbReference type="CDD" id="cd05466">
    <property type="entry name" value="PBP2_LTTR_substrate"/>
    <property type="match status" value="1"/>
</dbReference>
<dbReference type="Pfam" id="PF00126">
    <property type="entry name" value="HTH_1"/>
    <property type="match status" value="1"/>
</dbReference>
<gene>
    <name evidence="6" type="ORF">GCM10008938_42250</name>
</gene>
<comment type="similarity">
    <text evidence="1">Belongs to the LysR transcriptional regulatory family.</text>
</comment>
<dbReference type="Pfam" id="PF03466">
    <property type="entry name" value="LysR_substrate"/>
    <property type="match status" value="1"/>
</dbReference>
<keyword evidence="4" id="KW-0804">Transcription</keyword>
<protein>
    <submittedName>
        <fullName evidence="6">Transcriptional regulator</fullName>
    </submittedName>
</protein>
<evidence type="ECO:0000256" key="1">
    <source>
        <dbReference type="ARBA" id="ARBA00009437"/>
    </source>
</evidence>
<evidence type="ECO:0000256" key="4">
    <source>
        <dbReference type="ARBA" id="ARBA00023163"/>
    </source>
</evidence>
<evidence type="ECO:0000313" key="6">
    <source>
        <dbReference type="EMBL" id="GGJ51764.1"/>
    </source>
</evidence>
<organism evidence="6 7">
    <name type="scientific">Deinococcus roseus</name>
    <dbReference type="NCBI Taxonomy" id="392414"/>
    <lineage>
        <taxon>Bacteria</taxon>
        <taxon>Thermotogati</taxon>
        <taxon>Deinococcota</taxon>
        <taxon>Deinococci</taxon>
        <taxon>Deinococcales</taxon>
        <taxon>Deinococcaceae</taxon>
        <taxon>Deinococcus</taxon>
    </lineage>
</organism>
<dbReference type="EMBL" id="BMOD01000023">
    <property type="protein sequence ID" value="GGJ51764.1"/>
    <property type="molecule type" value="Genomic_DNA"/>
</dbReference>
<dbReference type="PANTHER" id="PTHR30346:SF28">
    <property type="entry name" value="HTH-TYPE TRANSCRIPTIONAL REGULATOR CYNR"/>
    <property type="match status" value="1"/>
</dbReference>
<proteinExistence type="inferred from homology"/>
<dbReference type="Gene3D" id="3.40.190.10">
    <property type="entry name" value="Periplasmic binding protein-like II"/>
    <property type="match status" value="2"/>
</dbReference>
<evidence type="ECO:0000313" key="7">
    <source>
        <dbReference type="Proteomes" id="UP000632222"/>
    </source>
</evidence>
<dbReference type="InterPro" id="IPR036388">
    <property type="entry name" value="WH-like_DNA-bd_sf"/>
</dbReference>
<dbReference type="InterPro" id="IPR005119">
    <property type="entry name" value="LysR_subst-bd"/>
</dbReference>
<dbReference type="Gene3D" id="1.10.10.10">
    <property type="entry name" value="Winged helix-like DNA-binding domain superfamily/Winged helix DNA-binding domain"/>
    <property type="match status" value="1"/>
</dbReference>
<dbReference type="Proteomes" id="UP000632222">
    <property type="component" value="Unassembled WGS sequence"/>
</dbReference>
<feature type="domain" description="HTH lysR-type" evidence="5">
    <location>
        <begin position="13"/>
        <end position="70"/>
    </location>
</feature>
<keyword evidence="7" id="KW-1185">Reference proteome</keyword>
<dbReference type="PANTHER" id="PTHR30346">
    <property type="entry name" value="TRANSCRIPTIONAL DUAL REGULATOR HCAR-RELATED"/>
    <property type="match status" value="1"/>
</dbReference>
<accession>A0ABQ2DBE3</accession>
<dbReference type="PRINTS" id="PR00039">
    <property type="entry name" value="HTHLYSR"/>
</dbReference>
<name>A0ABQ2DBE3_9DEIO</name>
<sequence>MECVLVLVYTVDMKLSQLRALIAIADSGSFSEAALELGMSQSSISEALSALETHLQSSLVERGRFGARLTPLGEQVVIHARSALAAIDSIEQEVSFSRGSIQGILKISTFRSIASQLIPPVMAQLKQQHPKLQLELLECIICEKEDLLRPIYDGTADLAFLPHCESSEFMSWEIMEDPYMVLVPDALVQGDRIHPADLLNQPLIVSKGGDCTNRIMQYLSDHQIAPTEVIKVHDDFTMYNMVAQNLGMCLSPRLAIDYVPRGATMLPLASPLHRYINLAVRQGGLRTPAVRHFIRELKNLLPDSKLPHLDLVPELPRETQF</sequence>
<dbReference type="InterPro" id="IPR036390">
    <property type="entry name" value="WH_DNA-bd_sf"/>
</dbReference>
<keyword evidence="2" id="KW-0805">Transcription regulation</keyword>
<keyword evidence="3" id="KW-0238">DNA-binding</keyword>
<evidence type="ECO:0000256" key="3">
    <source>
        <dbReference type="ARBA" id="ARBA00023125"/>
    </source>
</evidence>